<dbReference type="Proteomes" id="UP001648503">
    <property type="component" value="Unassembled WGS sequence"/>
</dbReference>
<dbReference type="PROSITE" id="PS00678">
    <property type="entry name" value="WD_REPEATS_1"/>
    <property type="match status" value="4"/>
</dbReference>
<evidence type="ECO:0000256" key="5">
    <source>
        <dbReference type="PROSITE-ProRule" id="PRU00221"/>
    </source>
</evidence>
<evidence type="ECO:0000313" key="8">
    <source>
        <dbReference type="Proteomes" id="UP001648503"/>
    </source>
</evidence>
<dbReference type="InterPro" id="IPR020472">
    <property type="entry name" value="WD40_PAC1"/>
</dbReference>
<dbReference type="EMBL" id="JAFCIX010000227">
    <property type="protein sequence ID" value="KAH6596379.1"/>
    <property type="molecule type" value="Genomic_DNA"/>
</dbReference>
<dbReference type="PANTHER" id="PTHR19854">
    <property type="entry name" value="TRANSDUCIN BETA-LIKE 3"/>
    <property type="match status" value="1"/>
</dbReference>
<evidence type="ECO:0000256" key="4">
    <source>
        <dbReference type="ARBA" id="ARBA00023242"/>
    </source>
</evidence>
<organism evidence="7 8">
    <name type="scientific">Batrachochytrium salamandrivorans</name>
    <dbReference type="NCBI Taxonomy" id="1357716"/>
    <lineage>
        <taxon>Eukaryota</taxon>
        <taxon>Fungi</taxon>
        <taxon>Fungi incertae sedis</taxon>
        <taxon>Chytridiomycota</taxon>
        <taxon>Chytridiomycota incertae sedis</taxon>
        <taxon>Chytridiomycetes</taxon>
        <taxon>Rhizophydiales</taxon>
        <taxon>Rhizophydiales incertae sedis</taxon>
        <taxon>Batrachochytrium</taxon>
    </lineage>
</organism>
<keyword evidence="2 5" id="KW-0853">WD repeat</keyword>
<feature type="repeat" description="WD" evidence="5">
    <location>
        <begin position="181"/>
        <end position="222"/>
    </location>
</feature>
<feature type="repeat" description="WD" evidence="5">
    <location>
        <begin position="137"/>
        <end position="180"/>
    </location>
</feature>
<keyword evidence="8" id="KW-1185">Reference proteome</keyword>
<dbReference type="InterPro" id="IPR019775">
    <property type="entry name" value="WD40_repeat_CS"/>
</dbReference>
<feature type="repeat" description="WD" evidence="5">
    <location>
        <begin position="541"/>
        <end position="582"/>
    </location>
</feature>
<evidence type="ECO:0000313" key="7">
    <source>
        <dbReference type="EMBL" id="KAH6596379.1"/>
    </source>
</evidence>
<evidence type="ECO:0000256" key="2">
    <source>
        <dbReference type="ARBA" id="ARBA00022574"/>
    </source>
</evidence>
<sequence>MELKTSFKVDGTIESIFTGGKASLSSDALRLFTIYGDDVIVTDLSNGAHLLRIKGASDTVTSFALKPDEAHIVVAYQSLLLKVYDATTGESIKSFKAHEAPVLAMEFDSTSTLVATGSADSTVKVWDVDRGYCTHNFKGHGGIVSVVKFHPDPKRLLLVSGSDDCKICLWDLTSRECQAALSSHVSIIRGLDFSPDGQFLFSGSRDKVINKWDLDALELTNTFPIFETVEGLAVVEHNGQHVLCTGGDKGILRLWDMNTGELVLSQSAETHSRYEISGMIWSPTTDTVVALTSDQNLLFYSASTLCRTRQIAGYNEEVLDICFIGETDTHLAVITNTEQIRVYNLEKRDCDIIFGHNDIVLCVASFSQGKHMVTGSKDRTAIVWKVDLSANSAERYTQIGTCVGHTEPVTAVSASFPGAAKQFVVTGSQDRTIKLWDIDVATSGLKDDVRFKTLFTFQAHDKDIQSIAVAPNNKMFVSGALDRTAKLWSVADGSLLGTFKGHKRGIWCVKFSPIDQVVATSSTDKSIKLWNIHDFSCIKTFEGHLNTVLNVAFLSAGMQLLSTGSDGLVKLWTIKDNACIATLDNHNDRIWGLAVDSSEQRVLSGSSDSTITVWRDVTVEEKEEQEQQSAERIIKEQDLSLFLLRHDYRSAVLLAMQLDQPYRILTILSDLRKKATSILPCQTSNDSVATTTADLDPSSVTGSLSLDGLFQNLPPASLEQLLLYIRDWSTHSKHVQTTQALLYLILRGYSPSVLIALPKANEILQGLLPYTERHFVHANELLKKSHVLEYTLNYMDNLMGPSDPTSDPTGK</sequence>
<dbReference type="CDD" id="cd00200">
    <property type="entry name" value="WD40"/>
    <property type="match status" value="2"/>
</dbReference>
<name>A0ABQ8FGH3_9FUNG</name>
<feature type="domain" description="U3 small nucleolar RNA-associated protein 13 C-terminal" evidence="6">
    <location>
        <begin position="636"/>
        <end position="795"/>
    </location>
</feature>
<dbReference type="InterPro" id="IPR013934">
    <property type="entry name" value="Utp13_C"/>
</dbReference>
<accession>A0ABQ8FGH3</accession>
<feature type="repeat" description="WD" evidence="5">
    <location>
        <begin position="353"/>
        <end position="394"/>
    </location>
</feature>
<dbReference type="PROSITE" id="PS50082">
    <property type="entry name" value="WD_REPEATS_2"/>
    <property type="match status" value="9"/>
</dbReference>
<evidence type="ECO:0000256" key="3">
    <source>
        <dbReference type="ARBA" id="ARBA00022737"/>
    </source>
</evidence>
<keyword evidence="3" id="KW-0677">Repeat</keyword>
<feature type="repeat" description="WD" evidence="5">
    <location>
        <begin position="457"/>
        <end position="498"/>
    </location>
</feature>
<keyword evidence="4" id="KW-0539">Nucleus</keyword>
<comment type="caution">
    <text evidence="7">The sequence shown here is derived from an EMBL/GenBank/DDBJ whole genome shotgun (WGS) entry which is preliminary data.</text>
</comment>
<comment type="subcellular location">
    <subcellularLocation>
        <location evidence="1">Nucleus</location>
        <location evidence="1">Nucleolus</location>
    </subcellularLocation>
</comment>
<dbReference type="InterPro" id="IPR001680">
    <property type="entry name" value="WD40_rpt"/>
</dbReference>
<gene>
    <name evidence="7" type="ORF">BASA50_005084</name>
</gene>
<dbReference type="SMART" id="SM00320">
    <property type="entry name" value="WD40"/>
    <property type="match status" value="13"/>
</dbReference>
<reference evidence="7 8" key="1">
    <citation type="submission" date="2021-02" db="EMBL/GenBank/DDBJ databases">
        <title>Variation within the Batrachochytrium salamandrivorans European outbreak.</title>
        <authorList>
            <person name="Kelly M."/>
            <person name="Pasmans F."/>
            <person name="Shea T.P."/>
            <person name="Munoz J.F."/>
            <person name="Carranza S."/>
            <person name="Cuomo C.A."/>
            <person name="Martel A."/>
        </authorList>
    </citation>
    <scope>NUCLEOTIDE SEQUENCE [LARGE SCALE GENOMIC DNA]</scope>
    <source>
        <strain evidence="7 8">AMFP18/2</strain>
    </source>
</reference>
<dbReference type="PROSITE" id="PS50294">
    <property type="entry name" value="WD_REPEATS_REGION"/>
    <property type="match status" value="9"/>
</dbReference>
<dbReference type="Gene3D" id="2.130.10.10">
    <property type="entry name" value="YVTN repeat-like/Quinoprotein amine dehydrogenase"/>
    <property type="match status" value="4"/>
</dbReference>
<dbReference type="SUPFAM" id="SSF50978">
    <property type="entry name" value="WD40 repeat-like"/>
    <property type="match status" value="2"/>
</dbReference>
<dbReference type="PRINTS" id="PR00320">
    <property type="entry name" value="GPROTEINBRPT"/>
</dbReference>
<feature type="repeat" description="WD" evidence="5">
    <location>
        <begin position="95"/>
        <end position="136"/>
    </location>
</feature>
<proteinExistence type="predicted"/>
<feature type="repeat" description="WD" evidence="5">
    <location>
        <begin position="499"/>
        <end position="540"/>
    </location>
</feature>
<dbReference type="PANTHER" id="PTHR19854:SF15">
    <property type="entry name" value="TRANSDUCIN BETA-LIKE PROTEIN 3"/>
    <property type="match status" value="1"/>
</dbReference>
<protein>
    <recommendedName>
        <fullName evidence="6">U3 small nucleolar RNA-associated protein 13 C-terminal domain-containing protein</fullName>
    </recommendedName>
</protein>
<evidence type="ECO:0000256" key="1">
    <source>
        <dbReference type="ARBA" id="ARBA00004604"/>
    </source>
</evidence>
<dbReference type="InterPro" id="IPR015943">
    <property type="entry name" value="WD40/YVTN_repeat-like_dom_sf"/>
</dbReference>
<feature type="repeat" description="WD" evidence="5">
    <location>
        <begin position="583"/>
        <end position="614"/>
    </location>
</feature>
<dbReference type="Pfam" id="PF08625">
    <property type="entry name" value="Utp13"/>
    <property type="match status" value="1"/>
</dbReference>
<feature type="repeat" description="WD" evidence="5">
    <location>
        <begin position="402"/>
        <end position="439"/>
    </location>
</feature>
<evidence type="ECO:0000259" key="6">
    <source>
        <dbReference type="Pfam" id="PF08625"/>
    </source>
</evidence>
<dbReference type="Pfam" id="PF00400">
    <property type="entry name" value="WD40"/>
    <property type="match status" value="9"/>
</dbReference>
<dbReference type="InterPro" id="IPR036322">
    <property type="entry name" value="WD40_repeat_dom_sf"/>
</dbReference>